<dbReference type="EMBL" id="JAYMGO010000007">
    <property type="protein sequence ID" value="KAL1270641.1"/>
    <property type="molecule type" value="Genomic_DNA"/>
</dbReference>
<proteinExistence type="predicted"/>
<name>A0ABR3N178_9TELE</name>
<gene>
    <name evidence="2" type="ORF">QQF64_029657</name>
</gene>
<evidence type="ECO:0000256" key="1">
    <source>
        <dbReference type="SAM" id="MobiDB-lite"/>
    </source>
</evidence>
<feature type="region of interest" description="Disordered" evidence="1">
    <location>
        <begin position="1"/>
        <end position="21"/>
    </location>
</feature>
<evidence type="ECO:0000313" key="3">
    <source>
        <dbReference type="Proteomes" id="UP001558613"/>
    </source>
</evidence>
<sequence length="21" mass="2131">SASSSDSSSSAVSSQVSHWFT</sequence>
<evidence type="ECO:0000313" key="2">
    <source>
        <dbReference type="EMBL" id="KAL1270641.1"/>
    </source>
</evidence>
<feature type="non-terminal residue" evidence="2">
    <location>
        <position position="1"/>
    </location>
</feature>
<reference evidence="2 3" key="1">
    <citation type="submission" date="2023-09" db="EMBL/GenBank/DDBJ databases">
        <authorList>
            <person name="Wang M."/>
        </authorList>
    </citation>
    <scope>NUCLEOTIDE SEQUENCE [LARGE SCALE GENOMIC DNA]</scope>
    <source>
        <strain evidence="2">GT-2023</strain>
        <tissue evidence="2">Liver</tissue>
    </source>
</reference>
<organism evidence="2 3">
    <name type="scientific">Cirrhinus molitorella</name>
    <name type="common">mud carp</name>
    <dbReference type="NCBI Taxonomy" id="172907"/>
    <lineage>
        <taxon>Eukaryota</taxon>
        <taxon>Metazoa</taxon>
        <taxon>Chordata</taxon>
        <taxon>Craniata</taxon>
        <taxon>Vertebrata</taxon>
        <taxon>Euteleostomi</taxon>
        <taxon>Actinopterygii</taxon>
        <taxon>Neopterygii</taxon>
        <taxon>Teleostei</taxon>
        <taxon>Ostariophysi</taxon>
        <taxon>Cypriniformes</taxon>
        <taxon>Cyprinidae</taxon>
        <taxon>Labeoninae</taxon>
        <taxon>Labeonini</taxon>
        <taxon>Cirrhinus</taxon>
    </lineage>
</organism>
<accession>A0ABR3N178</accession>
<dbReference type="Proteomes" id="UP001558613">
    <property type="component" value="Unassembled WGS sequence"/>
</dbReference>
<keyword evidence="3" id="KW-1185">Reference proteome</keyword>
<comment type="caution">
    <text evidence="2">The sequence shown here is derived from an EMBL/GenBank/DDBJ whole genome shotgun (WGS) entry which is preliminary data.</text>
</comment>
<protein>
    <submittedName>
        <fullName evidence="2">Uncharacterized protein</fullName>
    </submittedName>
</protein>